<proteinExistence type="inferred from homology"/>
<dbReference type="InterPro" id="IPR008964">
    <property type="entry name" value="Invasin/intimin_cell_adhesion"/>
</dbReference>
<dbReference type="EMBL" id="CP000891">
    <property type="protein sequence ID" value="ABX47769.1"/>
    <property type="molecule type" value="Genomic_DNA"/>
</dbReference>
<dbReference type="Pfam" id="PF07603">
    <property type="entry name" value="Lcl_C"/>
    <property type="match status" value="1"/>
</dbReference>
<evidence type="ECO:0000256" key="1">
    <source>
        <dbReference type="ARBA" id="ARBA00010116"/>
    </source>
</evidence>
<sequence precursor="true">MLSNNIHSLVAALAFLTISGCGQEKELVTASEVLDPPTIKFSAIDGLLHSEPGILREVDLRQYVVGGDGVEFTDVVSLNPHCAHPKLSDVGFDVYPEKGVLCDYRYTAALGGERLQATISIFGTKARTPILPSVSYSIPAEQQVSNIILSDLLGTDFPGGYTLNKVERLPSNGGMNGVATITAPESNVINYTRSENDFGWDRLRYTLVGGGNIKDVQEASVVEDALMGEVYVLSSRANSGVAPIIGNPNASYVPVEPIITHGGTVTIDLDTAGMDINKPDGDEYQLIEVQSLSATVSATAPSDVTNKSFNFQAAMPGEHVVSYIVSNHYGEYSMGLIRIEVSAAQSGKVFPDITVSDDTPPQLSSRYTLTAPPLYNNDIAKVFNVKPIWDDTTGSTLAGFTSLDTAQAYCGTLGGSVPALTDRLSNVITDAIQPSKPAPWPGQVAGYGHIDTALWAGGLLVACAKYSSMKWNALATTLYVSDTFQDIGVLTKDTAAQNVTANLTVGGSIKTADIQFEMTSEQGSRQVFVKAKSSKQGTFAVQFSDSSNPAMFINSSEMTFNMSKCNSYAQSLSDNCIGVEVFDSTKYFFSNNVGENPPSKPHLVVMPVSSEALTAMGYTKDYSSNNSGKTYGTIAISPKQNLALFRADGQGEGGQAARWCNNLSQIAFMGRRDWTMPYIEVINGVTDDRYMRFLNQINRDQDNWQGLAAWLDIRSYKIANTILIGEALETIATSANHFVFCIAPLDVERVNLNVSVDNVISNLNNKGKVEATLYHSNNQPATGMDVSFKVNNGALFSNGADSIIVRTGSDGKASVELTNATEGVVTVTANYKDASNVEPAYKGITKTVDVTLRCKNLGGACIDILDTGSGKLFTNSPSKAYLDSIGGSKTDDTYESSIGQPYGLFYLFTSWDNANALCATYNTRIIGGRDNWRLPTKDELKMELHNRYGYMFDARGWPASGNYGYWSSTAAPFGHYSVWLADGSVNSEDSPGASGYASCVSELNVERLVF</sequence>
<accession>A9KZL0</accession>
<dbReference type="InterPro" id="IPR011460">
    <property type="entry name" value="Lcl_C"/>
</dbReference>
<dbReference type="InterPro" id="IPR013783">
    <property type="entry name" value="Ig-like_fold"/>
</dbReference>
<dbReference type="Gene3D" id="2.60.40.10">
    <property type="entry name" value="Immunoglobulins"/>
    <property type="match status" value="1"/>
</dbReference>
<gene>
    <name evidence="3" type="ordered locus">Sbal195_0591</name>
</gene>
<dbReference type="InterPro" id="IPR003344">
    <property type="entry name" value="Big_1_dom"/>
</dbReference>
<evidence type="ECO:0000313" key="3">
    <source>
        <dbReference type="EMBL" id="ABX47769.1"/>
    </source>
</evidence>
<dbReference type="SMART" id="SM00634">
    <property type="entry name" value="BID_1"/>
    <property type="match status" value="1"/>
</dbReference>
<reference evidence="3 4" key="1">
    <citation type="submission" date="2007-11" db="EMBL/GenBank/DDBJ databases">
        <title>Complete sequence of chromosome of Shewanella baltica OS195.</title>
        <authorList>
            <consortium name="US DOE Joint Genome Institute"/>
            <person name="Copeland A."/>
            <person name="Lucas S."/>
            <person name="Lapidus A."/>
            <person name="Barry K."/>
            <person name="Glavina del Rio T."/>
            <person name="Dalin E."/>
            <person name="Tice H."/>
            <person name="Pitluck S."/>
            <person name="Chain P."/>
            <person name="Malfatti S."/>
            <person name="Shin M."/>
            <person name="Vergez L."/>
            <person name="Schmutz J."/>
            <person name="Larimer F."/>
            <person name="Land M."/>
            <person name="Hauser L."/>
            <person name="Kyrpides N."/>
            <person name="Kim E."/>
            <person name="Brettar I."/>
            <person name="Rodrigues J."/>
            <person name="Konstantinidis K."/>
            <person name="Klappenbach J."/>
            <person name="Hofle M."/>
            <person name="Tiedje J."/>
            <person name="Richardson P."/>
        </authorList>
    </citation>
    <scope>NUCLEOTIDE SEQUENCE [LARGE SCALE GENOMIC DNA]</scope>
    <source>
        <strain evidence="3 4">OS195</strain>
    </source>
</reference>
<dbReference type="SUPFAM" id="SSF49373">
    <property type="entry name" value="Invasin/intimin cell-adhesion fragments"/>
    <property type="match status" value="1"/>
</dbReference>
<dbReference type="KEGG" id="sbn:Sbal195_0591"/>
<protein>
    <recommendedName>
        <fullName evidence="2">Big-1 domain-containing protein</fullName>
    </recommendedName>
</protein>
<dbReference type="AlphaFoldDB" id="A9KZL0"/>
<name>A9KZL0_SHEB9</name>
<dbReference type="Pfam" id="PF02369">
    <property type="entry name" value="Big_1"/>
    <property type="match status" value="1"/>
</dbReference>
<evidence type="ECO:0000259" key="2">
    <source>
        <dbReference type="PROSITE" id="PS51127"/>
    </source>
</evidence>
<dbReference type="PROSITE" id="PS51127">
    <property type="entry name" value="BIG1"/>
    <property type="match status" value="1"/>
</dbReference>
<evidence type="ECO:0000313" key="4">
    <source>
        <dbReference type="Proteomes" id="UP000000770"/>
    </source>
</evidence>
<dbReference type="Proteomes" id="UP000000770">
    <property type="component" value="Chromosome"/>
</dbReference>
<dbReference type="HOGENOM" id="CLU_303627_0_0_6"/>
<organism evidence="3 4">
    <name type="scientific">Shewanella baltica (strain OS195)</name>
    <dbReference type="NCBI Taxonomy" id="399599"/>
    <lineage>
        <taxon>Bacteria</taxon>
        <taxon>Pseudomonadati</taxon>
        <taxon>Pseudomonadota</taxon>
        <taxon>Gammaproteobacteria</taxon>
        <taxon>Alteromonadales</taxon>
        <taxon>Shewanellaceae</taxon>
        <taxon>Shewanella</taxon>
    </lineage>
</organism>
<comment type="similarity">
    <text evidence="1">Belongs to the intimin/invasin family.</text>
</comment>
<feature type="domain" description="Big-1" evidence="2">
    <location>
        <begin position="749"/>
        <end position="853"/>
    </location>
</feature>
<dbReference type="RefSeq" id="WP_012196616.1">
    <property type="nucleotide sequence ID" value="NC_009997.1"/>
</dbReference>